<dbReference type="InterPro" id="IPR036885">
    <property type="entry name" value="SWIB_MDM2_dom_sf"/>
</dbReference>
<dbReference type="AlphaFoldDB" id="A0A8J5C794"/>
<evidence type="ECO:0000313" key="3">
    <source>
        <dbReference type="EMBL" id="KAG6474640.1"/>
    </source>
</evidence>
<dbReference type="CDD" id="cd10567">
    <property type="entry name" value="SWIB-MDM2_like"/>
    <property type="match status" value="1"/>
</dbReference>
<dbReference type="Pfam" id="PF02201">
    <property type="entry name" value="SWIB"/>
    <property type="match status" value="2"/>
</dbReference>
<keyword evidence="4" id="KW-1185">Reference proteome</keyword>
<feature type="domain" description="SWIB" evidence="2">
    <location>
        <begin position="66"/>
        <end position="131"/>
    </location>
</feature>
<dbReference type="SMART" id="SM00151">
    <property type="entry name" value="SWIB"/>
    <property type="match status" value="2"/>
</dbReference>
<dbReference type="InterPro" id="IPR019835">
    <property type="entry name" value="SWIB_domain"/>
</dbReference>
<keyword evidence="1" id="KW-1133">Transmembrane helix</keyword>
<reference evidence="3 4" key="1">
    <citation type="submission" date="2020-08" db="EMBL/GenBank/DDBJ databases">
        <title>Plant Genome Project.</title>
        <authorList>
            <person name="Zhang R.-G."/>
        </authorList>
    </citation>
    <scope>NUCLEOTIDE SEQUENCE [LARGE SCALE GENOMIC DNA]</scope>
    <source>
        <tissue evidence="3">Rhizome</tissue>
    </source>
</reference>
<proteinExistence type="predicted"/>
<dbReference type="EMBL" id="JACMSC010000019">
    <property type="protein sequence ID" value="KAG6474640.1"/>
    <property type="molecule type" value="Genomic_DNA"/>
</dbReference>
<comment type="caution">
    <text evidence="3">The sequence shown here is derived from an EMBL/GenBank/DDBJ whole genome shotgun (WGS) entry which is preliminary data.</text>
</comment>
<sequence>MVAASIPRERKAAAAEAMSRVLGSCRVLMAAAKGGAKEAAAARVVTKVAAPAPPAAAAATPPKVGLRKPVPVSPALRKFLGVQESTRMEVVKKIWEHIKANKLQLLVFISPFFSFLAIRLFCSSPFTSMRPFGLLCTPSLCPHLCPLHLHSFSRGAEAVEGFMEEGKRKRKATLIAISIINQLAENPANKQEIRCDEKLKTIFDGKDKVGMLEMGKLLNPHFLKP</sequence>
<keyword evidence="1" id="KW-0812">Transmembrane</keyword>
<protein>
    <recommendedName>
        <fullName evidence="2">SWIB domain-containing protein</fullName>
    </recommendedName>
</protein>
<feature type="transmembrane region" description="Helical" evidence="1">
    <location>
        <begin position="103"/>
        <end position="121"/>
    </location>
</feature>
<evidence type="ECO:0000256" key="1">
    <source>
        <dbReference type="SAM" id="Phobius"/>
    </source>
</evidence>
<gene>
    <name evidence="3" type="ORF">ZIOFF_068578</name>
</gene>
<dbReference type="Gene3D" id="1.10.245.10">
    <property type="entry name" value="SWIB/MDM2 domain"/>
    <property type="match status" value="2"/>
</dbReference>
<dbReference type="InterPro" id="IPR003121">
    <property type="entry name" value="SWIB_MDM2_domain"/>
</dbReference>
<dbReference type="Proteomes" id="UP000734854">
    <property type="component" value="Unassembled WGS sequence"/>
</dbReference>
<dbReference type="SUPFAM" id="SSF47592">
    <property type="entry name" value="SWIB/MDM2 domain"/>
    <property type="match status" value="2"/>
</dbReference>
<evidence type="ECO:0000259" key="2">
    <source>
        <dbReference type="SMART" id="SM00151"/>
    </source>
</evidence>
<organism evidence="3 4">
    <name type="scientific">Zingiber officinale</name>
    <name type="common">Ginger</name>
    <name type="synonym">Amomum zingiber</name>
    <dbReference type="NCBI Taxonomy" id="94328"/>
    <lineage>
        <taxon>Eukaryota</taxon>
        <taxon>Viridiplantae</taxon>
        <taxon>Streptophyta</taxon>
        <taxon>Embryophyta</taxon>
        <taxon>Tracheophyta</taxon>
        <taxon>Spermatophyta</taxon>
        <taxon>Magnoliopsida</taxon>
        <taxon>Liliopsida</taxon>
        <taxon>Zingiberales</taxon>
        <taxon>Zingiberaceae</taxon>
        <taxon>Zingiber</taxon>
    </lineage>
</organism>
<evidence type="ECO:0000313" key="4">
    <source>
        <dbReference type="Proteomes" id="UP000734854"/>
    </source>
</evidence>
<feature type="domain" description="SWIB" evidence="2">
    <location>
        <begin position="141"/>
        <end position="225"/>
    </location>
</feature>
<dbReference type="PANTHER" id="PTHR13844">
    <property type="entry name" value="SWI/SNF-RELATED MATRIX-ASSOCIATED ACTIN-DEPENDENT REGULATOR OF CHROMATIN SUBFAMILY D"/>
    <property type="match status" value="1"/>
</dbReference>
<name>A0A8J5C794_ZINOF</name>
<keyword evidence="1" id="KW-0472">Membrane</keyword>
<accession>A0A8J5C794</accession>